<evidence type="ECO:0000256" key="1">
    <source>
        <dbReference type="SAM" id="MobiDB-lite"/>
    </source>
</evidence>
<name>A0ABC8BW61_9ACTN</name>
<dbReference type="AlphaFoldDB" id="A0ABC8BW61"/>
<proteinExistence type="predicted"/>
<accession>A0ABC8BW61</accession>
<reference evidence="2 3" key="1">
    <citation type="submission" date="2017-04" db="EMBL/GenBank/DDBJ databases">
        <title>The complete genome sequence of Streptomyces albolongus YIM 101047, the producer of novel bafilomycins and novel odoriferous sesquiterpenoids.</title>
        <authorList>
            <person name="Yin M."/>
            <person name="Jiang Y."/>
        </authorList>
    </citation>
    <scope>NUCLEOTIDE SEQUENCE [LARGE SCALE GENOMIC DNA]</scope>
    <source>
        <strain evidence="2 3">YIM 101047</strain>
    </source>
</reference>
<evidence type="ECO:0000313" key="3">
    <source>
        <dbReference type="Proteomes" id="UP000192251"/>
    </source>
</evidence>
<sequence>MLTRATGSVGDELAQQIPDVLRTALGPHWEFTVDGPRIEIAHPHRETPYRPPRRPPAWRDLLGSLELGFAQVGAPRDVCLPLRWGRETELTISAVQALDPILKDGQLRTFRSGFIPQPVVRFTAHRDAAGELKDGFLTSFVNISRVQPIQSMDEYGAVLDGWLTVLSQVGFHARHLSIYGTLTPWRRRQVEGITLRFRHLDLPLGDIVLLWNTAHPDRLAVDLGTGLERLAWARTRESWPSLIYGRFARVAPSPTLDAIRTATLLLGSGIAPAARGAGGITRRVIGAINPDAARLGVSAMVRAVYDYWSLFGPLHAPWPEIARVIEKQGSSDRSGHGSPRKVIDGAISPQA</sequence>
<dbReference type="EMBL" id="CP020563">
    <property type="protein sequence ID" value="ARF74307.1"/>
    <property type="molecule type" value="Genomic_DNA"/>
</dbReference>
<feature type="region of interest" description="Disordered" evidence="1">
    <location>
        <begin position="329"/>
        <end position="351"/>
    </location>
</feature>
<protein>
    <submittedName>
        <fullName evidence="2">Uncharacterized protein</fullName>
    </submittedName>
</protein>
<dbReference type="KEGG" id="kab:B7C62_20240"/>
<organism evidence="2 3">
    <name type="scientific">Kitasatospora albolonga</name>
    <dbReference type="NCBI Taxonomy" id="68173"/>
    <lineage>
        <taxon>Bacteria</taxon>
        <taxon>Bacillati</taxon>
        <taxon>Actinomycetota</taxon>
        <taxon>Actinomycetes</taxon>
        <taxon>Kitasatosporales</taxon>
        <taxon>Streptomycetaceae</taxon>
        <taxon>Kitasatospora</taxon>
    </lineage>
</organism>
<dbReference type="Proteomes" id="UP000192251">
    <property type="component" value="Chromosome"/>
</dbReference>
<gene>
    <name evidence="2" type="ORF">B7C62_20240</name>
</gene>
<keyword evidence="3" id="KW-1185">Reference proteome</keyword>
<evidence type="ECO:0000313" key="2">
    <source>
        <dbReference type="EMBL" id="ARF74307.1"/>
    </source>
</evidence>
<dbReference type="RefSeq" id="WP_084748229.1">
    <property type="nucleotide sequence ID" value="NZ_CP020563.1"/>
</dbReference>